<dbReference type="Proteomes" id="UP000007799">
    <property type="component" value="Unassembled WGS sequence"/>
</dbReference>
<name>F2UDA4_SALR5</name>
<dbReference type="RefSeq" id="XP_004992856.1">
    <property type="nucleotide sequence ID" value="XM_004992799.1"/>
</dbReference>
<dbReference type="EMBL" id="GL832969">
    <property type="protein sequence ID" value="EGD74599.1"/>
    <property type="molecule type" value="Genomic_DNA"/>
</dbReference>
<sequence length="254" mass="28146">MGSAASLVPLATVDTEDGVVHVVRGSLPGMVKITQRHRVTLMRKSNPEYRSGVNVGTACSRALFDSNRFITVRVPHEFFVRRHAAGSTSTLFTYQHHQLKIAFSDVFPTRPSRIFDAILAVARVLTVEDEAADADPADTFRRLQQQQQQQPHPCRDVILGVALHAALKVYNVADTRDLLGGPRPKEYTNLVLQHVLEGTTSEQFDQLLAELNCTEDNASSILERCAKAAFHCEVQLALHKEAGDDDILVCWTCT</sequence>
<dbReference type="GeneID" id="16073429"/>
<reference evidence="1" key="1">
    <citation type="submission" date="2009-08" db="EMBL/GenBank/DDBJ databases">
        <title>Annotation of Salpingoeca rosetta.</title>
        <authorList>
            <consortium name="The Broad Institute Genome Sequencing Platform"/>
            <person name="Russ C."/>
            <person name="Cuomo C."/>
            <person name="Burger G."/>
            <person name="Gray M.W."/>
            <person name="Holland P.W.H."/>
            <person name="King N."/>
            <person name="Lang F.B.F."/>
            <person name="Roger A.J."/>
            <person name="Ruiz-Trillo I."/>
            <person name="Young S.K."/>
            <person name="Zeng Q."/>
            <person name="Gargeya S."/>
            <person name="Alvarado L."/>
            <person name="Berlin A."/>
            <person name="Chapman S.B."/>
            <person name="Chen Z."/>
            <person name="Freedman E."/>
            <person name="Gellesch M."/>
            <person name="Goldberg J."/>
            <person name="Griggs A."/>
            <person name="Gujja S."/>
            <person name="Heilman E."/>
            <person name="Heiman D."/>
            <person name="Howarth C."/>
            <person name="Mehta T."/>
            <person name="Neiman D."/>
            <person name="Pearson M."/>
            <person name="Roberts A."/>
            <person name="Saif S."/>
            <person name="Shea T."/>
            <person name="Shenoy N."/>
            <person name="Sisk P."/>
            <person name="Stolte C."/>
            <person name="Sykes S."/>
            <person name="White J."/>
            <person name="Yandava C."/>
            <person name="Haas B."/>
            <person name="Nusbaum C."/>
            <person name="Birren B."/>
        </authorList>
    </citation>
    <scope>NUCLEOTIDE SEQUENCE [LARGE SCALE GENOMIC DNA]</scope>
    <source>
        <strain evidence="1">ATCC 50818</strain>
    </source>
</reference>
<gene>
    <name evidence="1" type="ORF">PTSG_05964</name>
</gene>
<protein>
    <submittedName>
        <fullName evidence="1">Uncharacterized protein</fullName>
    </submittedName>
</protein>
<evidence type="ECO:0000313" key="2">
    <source>
        <dbReference type="Proteomes" id="UP000007799"/>
    </source>
</evidence>
<accession>F2UDA4</accession>
<evidence type="ECO:0000313" key="1">
    <source>
        <dbReference type="EMBL" id="EGD74599.1"/>
    </source>
</evidence>
<proteinExistence type="predicted"/>
<keyword evidence="2" id="KW-1185">Reference proteome</keyword>
<organism evidence="2">
    <name type="scientific">Salpingoeca rosetta (strain ATCC 50818 / BSB-021)</name>
    <dbReference type="NCBI Taxonomy" id="946362"/>
    <lineage>
        <taxon>Eukaryota</taxon>
        <taxon>Choanoflagellata</taxon>
        <taxon>Craspedida</taxon>
        <taxon>Salpingoecidae</taxon>
        <taxon>Salpingoeca</taxon>
    </lineage>
</organism>
<dbReference type="KEGG" id="sre:PTSG_05964"/>
<dbReference type="AlphaFoldDB" id="F2UDA4"/>
<dbReference type="InParanoid" id="F2UDA4"/>